<keyword evidence="4 8" id="KW-1133">Transmembrane helix</keyword>
<dbReference type="CDD" id="cd00637">
    <property type="entry name" value="7tm_classA_rhodopsin-like"/>
    <property type="match status" value="1"/>
</dbReference>
<keyword evidence="5" id="KW-0675">Receptor</keyword>
<evidence type="ECO:0000256" key="4">
    <source>
        <dbReference type="ARBA" id="ARBA00022989"/>
    </source>
</evidence>
<feature type="transmembrane region" description="Helical" evidence="8">
    <location>
        <begin position="289"/>
        <end position="312"/>
    </location>
</feature>
<comment type="caution">
    <text evidence="10">The sequence shown here is derived from an EMBL/GenBank/DDBJ whole genome shotgun (WGS) entry which is preliminary data.</text>
</comment>
<feature type="transmembrane region" description="Helical" evidence="8">
    <location>
        <begin position="185"/>
        <end position="210"/>
    </location>
</feature>
<evidence type="ECO:0000256" key="7">
    <source>
        <dbReference type="ARBA" id="ARBA00023224"/>
    </source>
</evidence>
<dbReference type="InterPro" id="IPR040435">
    <property type="entry name" value="Put_GPCR_Chromadorea"/>
</dbReference>
<evidence type="ECO:0000256" key="2">
    <source>
        <dbReference type="ARBA" id="ARBA00022475"/>
    </source>
</evidence>
<proteinExistence type="predicted"/>
<evidence type="ECO:0000256" key="1">
    <source>
        <dbReference type="ARBA" id="ARBA00004651"/>
    </source>
</evidence>
<evidence type="ECO:0000313" key="10">
    <source>
        <dbReference type="EMBL" id="CAJ0597456.1"/>
    </source>
</evidence>
<evidence type="ECO:0000313" key="11">
    <source>
        <dbReference type="Proteomes" id="UP001176961"/>
    </source>
</evidence>
<reference evidence="10" key="1">
    <citation type="submission" date="2023-07" db="EMBL/GenBank/DDBJ databases">
        <authorList>
            <consortium name="CYATHOMIX"/>
        </authorList>
    </citation>
    <scope>NUCLEOTIDE SEQUENCE</scope>
    <source>
        <strain evidence="10">N/A</strain>
    </source>
</reference>
<dbReference type="GO" id="GO:0004930">
    <property type="term" value="F:G protein-coupled receptor activity"/>
    <property type="evidence" value="ECO:0007669"/>
    <property type="project" value="UniProtKB-KW"/>
</dbReference>
<dbReference type="PROSITE" id="PS50262">
    <property type="entry name" value="G_PROTEIN_RECEP_F1_2"/>
    <property type="match status" value="1"/>
</dbReference>
<dbReference type="PANTHER" id="PTHR37441:SF4">
    <property type="entry name" value="G-PROTEIN COUPLED RECEPTORS FAMILY 1 PROFILE DOMAIN-CONTAINING PROTEIN"/>
    <property type="match status" value="1"/>
</dbReference>
<keyword evidence="6 8" id="KW-0472">Membrane</keyword>
<dbReference type="Gene3D" id="1.20.1070.10">
    <property type="entry name" value="Rhodopsin 7-helix transmembrane proteins"/>
    <property type="match status" value="1"/>
</dbReference>
<dbReference type="InterPro" id="IPR017452">
    <property type="entry name" value="GPCR_Rhodpsn_7TM"/>
</dbReference>
<feature type="transmembrane region" description="Helical" evidence="8">
    <location>
        <begin position="161"/>
        <end position="178"/>
    </location>
</feature>
<dbReference type="PANTHER" id="PTHR37441">
    <property type="entry name" value="PROTEIN CBG16518"/>
    <property type="match status" value="1"/>
</dbReference>
<evidence type="ECO:0000256" key="3">
    <source>
        <dbReference type="ARBA" id="ARBA00022692"/>
    </source>
</evidence>
<keyword evidence="2" id="KW-1003">Cell membrane</keyword>
<feature type="domain" description="G-protein coupled receptors family 1 profile" evidence="9">
    <location>
        <begin position="86"/>
        <end position="362"/>
    </location>
</feature>
<dbReference type="SUPFAM" id="SSF81321">
    <property type="entry name" value="Family A G protein-coupled receptor-like"/>
    <property type="match status" value="1"/>
</dbReference>
<comment type="subcellular location">
    <subcellularLocation>
        <location evidence="1">Cell membrane</location>
        <topology evidence="1">Multi-pass membrane protein</topology>
    </subcellularLocation>
</comment>
<feature type="transmembrane region" description="Helical" evidence="8">
    <location>
        <begin position="69"/>
        <end position="92"/>
    </location>
</feature>
<sequence length="412" mass="46161">MTAVPLQSVLHLLYLDADYVNRVVPPVFHDCPAEFIPGKDGKYALCNITTEDTPCELLRELHKAKNFRFYGFTLVPVILSVLAMLLNIIYLIMQLRIYFREDESARKRYLFLISRSLSTIMSLILLYVVLICWQAKGFAYASTMIFMLLGSLNFLSITGTYVALTVLLYTAIVFPFYYREITIRNCYLLISLIWSISLLASTCVGLWGATLFYPDTAPLPCTFEGCQVPVVMLLGSGLALSCGSVLGIYATLIIELQIRLRRRGSLGGSVKCGRHDECQKSHIRAMKGLGINMMTFAIGSVPILIVYLVALWNLDSLASLGEGEKSPCKTYLNGRLFVKVEILAATAAIVWLIAMILDPIINTVADRKIMSMMKNWTRYFRKTVKSVHRKLTLTLSTQITNGTAAENEIVHT</sequence>
<evidence type="ECO:0000259" key="9">
    <source>
        <dbReference type="PROSITE" id="PS50262"/>
    </source>
</evidence>
<dbReference type="GO" id="GO:0005886">
    <property type="term" value="C:plasma membrane"/>
    <property type="evidence" value="ECO:0007669"/>
    <property type="project" value="UniProtKB-SubCell"/>
</dbReference>
<name>A0AA36M4G3_CYLNA</name>
<protein>
    <recommendedName>
        <fullName evidence="9">G-protein coupled receptors family 1 profile domain-containing protein</fullName>
    </recommendedName>
</protein>
<gene>
    <name evidence="10" type="ORF">CYNAS_LOCUS9439</name>
</gene>
<keyword evidence="11" id="KW-1185">Reference proteome</keyword>
<evidence type="ECO:0000256" key="8">
    <source>
        <dbReference type="SAM" id="Phobius"/>
    </source>
</evidence>
<keyword evidence="5" id="KW-0297">G-protein coupled receptor</keyword>
<evidence type="ECO:0000256" key="5">
    <source>
        <dbReference type="ARBA" id="ARBA00023040"/>
    </source>
</evidence>
<dbReference type="Proteomes" id="UP001176961">
    <property type="component" value="Unassembled WGS sequence"/>
</dbReference>
<feature type="transmembrane region" description="Helical" evidence="8">
    <location>
        <begin position="112"/>
        <end position="130"/>
    </location>
</feature>
<feature type="transmembrane region" description="Helical" evidence="8">
    <location>
        <begin position="230"/>
        <end position="254"/>
    </location>
</feature>
<organism evidence="10 11">
    <name type="scientific">Cylicocyclus nassatus</name>
    <name type="common">Nematode worm</name>
    <dbReference type="NCBI Taxonomy" id="53992"/>
    <lineage>
        <taxon>Eukaryota</taxon>
        <taxon>Metazoa</taxon>
        <taxon>Ecdysozoa</taxon>
        <taxon>Nematoda</taxon>
        <taxon>Chromadorea</taxon>
        <taxon>Rhabditida</taxon>
        <taxon>Rhabditina</taxon>
        <taxon>Rhabditomorpha</taxon>
        <taxon>Strongyloidea</taxon>
        <taxon>Strongylidae</taxon>
        <taxon>Cylicocyclus</taxon>
    </lineage>
</organism>
<dbReference type="AlphaFoldDB" id="A0AA36M4G3"/>
<keyword evidence="7" id="KW-0807">Transducer</keyword>
<accession>A0AA36M4G3</accession>
<keyword evidence="3 8" id="KW-0812">Transmembrane</keyword>
<evidence type="ECO:0000256" key="6">
    <source>
        <dbReference type="ARBA" id="ARBA00023136"/>
    </source>
</evidence>
<feature type="transmembrane region" description="Helical" evidence="8">
    <location>
        <begin position="342"/>
        <end position="365"/>
    </location>
</feature>
<dbReference type="EMBL" id="CATQJL010000223">
    <property type="protein sequence ID" value="CAJ0597456.1"/>
    <property type="molecule type" value="Genomic_DNA"/>
</dbReference>